<accession>A0A379YLV9</accession>
<gene>
    <name evidence="1" type="ORF">NCTC12420_05059</name>
</gene>
<organism evidence="1 2">
    <name type="scientific">Salmonella enterica subsp. indica</name>
    <dbReference type="NCBI Taxonomy" id="59207"/>
    <lineage>
        <taxon>Bacteria</taxon>
        <taxon>Pseudomonadati</taxon>
        <taxon>Pseudomonadota</taxon>
        <taxon>Gammaproteobacteria</taxon>
        <taxon>Enterobacterales</taxon>
        <taxon>Enterobacteriaceae</taxon>
        <taxon>Salmonella</taxon>
    </lineage>
</organism>
<evidence type="ECO:0000313" key="1">
    <source>
        <dbReference type="EMBL" id="SUI46972.1"/>
    </source>
</evidence>
<evidence type="ECO:0000313" key="2">
    <source>
        <dbReference type="Proteomes" id="UP000254220"/>
    </source>
</evidence>
<proteinExistence type="predicted"/>
<name>A0A379YLV9_SALER</name>
<reference evidence="1 2" key="1">
    <citation type="submission" date="2018-06" db="EMBL/GenBank/DDBJ databases">
        <authorList>
            <consortium name="Pathogen Informatics"/>
            <person name="Doyle S."/>
        </authorList>
    </citation>
    <scope>NUCLEOTIDE SEQUENCE [LARGE SCALE GENOMIC DNA]</scope>
    <source>
        <strain evidence="1 2">NCTC12420</strain>
    </source>
</reference>
<dbReference type="AlphaFoldDB" id="A0A379YLV9"/>
<protein>
    <submittedName>
        <fullName evidence="1">Uncharacterized protein</fullName>
    </submittedName>
</protein>
<sequence length="54" mass="6157">MSREKKTTFPLIGKTVLMFLFAIGLTWKPYVFAADRDSDLPGILKYAEAYEGKK</sequence>
<dbReference type="EMBL" id="UGYB01000004">
    <property type="protein sequence ID" value="SUI46972.1"/>
    <property type="molecule type" value="Genomic_DNA"/>
</dbReference>
<dbReference type="Proteomes" id="UP000254220">
    <property type="component" value="Unassembled WGS sequence"/>
</dbReference>